<dbReference type="GO" id="GO:0046872">
    <property type="term" value="F:metal ion binding"/>
    <property type="evidence" value="ECO:0007669"/>
    <property type="project" value="UniProtKB-KW"/>
</dbReference>
<sequence length="76" mass="7858">MDEPPDADPVTVTPCENGPLLVRGAFRLTTQGGEEIEPGRRTVALCRCGASAVKPFCDGSHKAIGFTAPSGPDVSC</sequence>
<protein>
    <submittedName>
        <fullName evidence="6">CDGSH-type Zn-finger protein</fullName>
    </submittedName>
</protein>
<reference evidence="6 7" key="1">
    <citation type="submission" date="2020-07" db="EMBL/GenBank/DDBJ databases">
        <title>Sequencing the genomes of 1000 actinobacteria strains.</title>
        <authorList>
            <person name="Klenk H.-P."/>
        </authorList>
    </citation>
    <scope>NUCLEOTIDE SEQUENCE [LARGE SCALE GENOMIC DNA]</scope>
    <source>
        <strain evidence="6 7">CXB654</strain>
    </source>
</reference>
<evidence type="ECO:0000313" key="7">
    <source>
        <dbReference type="Proteomes" id="UP000589036"/>
    </source>
</evidence>
<dbReference type="GO" id="GO:0005737">
    <property type="term" value="C:cytoplasm"/>
    <property type="evidence" value="ECO:0007669"/>
    <property type="project" value="UniProtKB-ARBA"/>
</dbReference>
<dbReference type="AlphaFoldDB" id="A0A852TWP6"/>
<evidence type="ECO:0000256" key="3">
    <source>
        <dbReference type="ARBA" id="ARBA00023004"/>
    </source>
</evidence>
<evidence type="ECO:0000256" key="4">
    <source>
        <dbReference type="ARBA" id="ARBA00023014"/>
    </source>
</evidence>
<name>A0A852TWP6_9ACTN</name>
<gene>
    <name evidence="6" type="ORF">HDA32_002412</name>
</gene>
<dbReference type="Proteomes" id="UP000589036">
    <property type="component" value="Unassembled WGS sequence"/>
</dbReference>
<dbReference type="EMBL" id="JACCCC010000001">
    <property type="protein sequence ID" value="NYE47292.1"/>
    <property type="molecule type" value="Genomic_DNA"/>
</dbReference>
<evidence type="ECO:0000256" key="1">
    <source>
        <dbReference type="ARBA" id="ARBA00022714"/>
    </source>
</evidence>
<keyword evidence="4" id="KW-0411">Iron-sulfur</keyword>
<keyword evidence="1" id="KW-0001">2Fe-2S</keyword>
<keyword evidence="7" id="KW-1185">Reference proteome</keyword>
<feature type="domain" description="Iron-binding zinc finger CDGSH type" evidence="5">
    <location>
        <begin position="31"/>
        <end position="67"/>
    </location>
</feature>
<dbReference type="GO" id="GO:0051537">
    <property type="term" value="F:2 iron, 2 sulfur cluster binding"/>
    <property type="evidence" value="ECO:0007669"/>
    <property type="project" value="UniProtKB-KW"/>
</dbReference>
<dbReference type="Gene3D" id="3.40.5.90">
    <property type="entry name" value="CDGSH iron-sulfur domain, mitoNEET-type"/>
    <property type="match status" value="1"/>
</dbReference>
<dbReference type="Pfam" id="PF09360">
    <property type="entry name" value="zf-CDGSH"/>
    <property type="match status" value="1"/>
</dbReference>
<dbReference type="RefSeq" id="WP_179643267.1">
    <property type="nucleotide sequence ID" value="NZ_BAAAYY010000017.1"/>
</dbReference>
<comment type="caution">
    <text evidence="6">The sequence shown here is derived from an EMBL/GenBank/DDBJ whole genome shotgun (WGS) entry which is preliminary data.</text>
</comment>
<dbReference type="SMART" id="SM00704">
    <property type="entry name" value="ZnF_CDGSH"/>
    <property type="match status" value="1"/>
</dbReference>
<keyword evidence="2" id="KW-0479">Metal-binding</keyword>
<evidence type="ECO:0000259" key="5">
    <source>
        <dbReference type="SMART" id="SM00704"/>
    </source>
</evidence>
<dbReference type="InterPro" id="IPR018967">
    <property type="entry name" value="FeS-contain_CDGSH-typ"/>
</dbReference>
<evidence type="ECO:0000313" key="6">
    <source>
        <dbReference type="EMBL" id="NYE47292.1"/>
    </source>
</evidence>
<proteinExistence type="predicted"/>
<organism evidence="6 7">
    <name type="scientific">Spinactinospora alkalitolerans</name>
    <dbReference type="NCBI Taxonomy" id="687207"/>
    <lineage>
        <taxon>Bacteria</taxon>
        <taxon>Bacillati</taxon>
        <taxon>Actinomycetota</taxon>
        <taxon>Actinomycetes</taxon>
        <taxon>Streptosporangiales</taxon>
        <taxon>Nocardiopsidaceae</taxon>
        <taxon>Spinactinospora</taxon>
    </lineage>
</organism>
<accession>A0A852TWP6</accession>
<keyword evidence="3" id="KW-0408">Iron</keyword>
<dbReference type="InterPro" id="IPR042216">
    <property type="entry name" value="MitoNEET_CISD"/>
</dbReference>
<evidence type="ECO:0000256" key="2">
    <source>
        <dbReference type="ARBA" id="ARBA00022723"/>
    </source>
</evidence>